<evidence type="ECO:0000313" key="5">
    <source>
        <dbReference type="EMBL" id="SFC10948.1"/>
    </source>
</evidence>
<comment type="caution">
    <text evidence="6">The sequence shown here is derived from an EMBL/GenBank/DDBJ whole genome shotgun (WGS) entry which is preliminary data.</text>
</comment>
<dbReference type="SUPFAM" id="SSF51445">
    <property type="entry name" value="(Trans)glycosidases"/>
    <property type="match status" value="1"/>
</dbReference>
<sequence length="507" mass="58920">MKTNILLALTFLFSPFFPLDSREAKDGTEPLEKESPIITRTIDVTKTFREFPDLVGYWNTSVQKAPAPIVAQVAEKHLGKAKITRCWLNLDEMWDYRDREFEYDFKLGVDKYKEIGEKFRESWDWQVESPSTFYQYMDAFSGSSEEIMLTIRRYERDVLDGKLPISMEDWKMVFKKGLKHYKQKYPNIRYVEVGNEYAGKSFMDGTAEEYFTFYRLGSQAVAEINSELGLTGDDRILVGGPVVTGHILDKIDKFLGFYAQEPKSNRVLDFIAWHDYHKNIEASYDRQAELEGLLEKHGLPTDLPLFMTEHDPYHYSDDKPEYHFQNAAYLPKSLYFTSLKSPRVKIFPWVLFHNREIQTKFMWFSGPNEVDTRETEITTLPLGYSMQFLSMLKGREVEVNNIVDGKDMVLATVEKDRMVVEAINYAGERKVDLRLKNLFAAFPDKKGKQVQLKAYVIDNVNNNTLEKDAKGVSLQPLSVQEITLTDELALTYEGLEEKGMVLWELVY</sequence>
<feature type="domain" description="Glycosyl hydrolases family 39 N-terminal catalytic" evidence="4">
    <location>
        <begin position="165"/>
        <end position="414"/>
    </location>
</feature>
<dbReference type="EMBL" id="FRAT01000008">
    <property type="protein sequence ID" value="SHL26720.1"/>
    <property type="molecule type" value="Genomic_DNA"/>
</dbReference>
<evidence type="ECO:0000313" key="7">
    <source>
        <dbReference type="Proteomes" id="UP000184031"/>
    </source>
</evidence>
<reference evidence="6 7" key="1">
    <citation type="submission" date="2016-11" db="EMBL/GenBank/DDBJ databases">
        <authorList>
            <person name="Varghese N."/>
            <person name="Submissions S."/>
        </authorList>
    </citation>
    <scope>NUCLEOTIDE SEQUENCE [LARGE SCALE GENOMIC DNA]</scope>
    <source>
        <strain evidence="6 7">CGMCC 1.12174</strain>
        <strain evidence="5 8">DSM 26351</strain>
    </source>
</reference>
<evidence type="ECO:0000256" key="3">
    <source>
        <dbReference type="ARBA" id="ARBA00023295"/>
    </source>
</evidence>
<accession>A0A1M6Z8H1</accession>
<dbReference type="Gene3D" id="3.20.20.80">
    <property type="entry name" value="Glycosidases"/>
    <property type="match status" value="1"/>
</dbReference>
<evidence type="ECO:0000313" key="8">
    <source>
        <dbReference type="Proteomes" id="UP000198940"/>
    </source>
</evidence>
<evidence type="ECO:0000256" key="2">
    <source>
        <dbReference type="ARBA" id="ARBA00022801"/>
    </source>
</evidence>
<dbReference type="Proteomes" id="UP000198940">
    <property type="component" value="Unassembled WGS sequence"/>
</dbReference>
<evidence type="ECO:0000313" key="6">
    <source>
        <dbReference type="EMBL" id="SHL26720.1"/>
    </source>
</evidence>
<keyword evidence="2 6" id="KW-0378">Hydrolase</keyword>
<dbReference type="OrthoDB" id="9776971at2"/>
<dbReference type="GO" id="GO:0016798">
    <property type="term" value="F:hydrolase activity, acting on glycosyl bonds"/>
    <property type="evidence" value="ECO:0007669"/>
    <property type="project" value="UniProtKB-KW"/>
</dbReference>
<name>A0A1M6Z8H1_9FLAO</name>
<organism evidence="6 7">
    <name type="scientific">Flagellimonas taeanensis</name>
    <dbReference type="NCBI Taxonomy" id="1005926"/>
    <lineage>
        <taxon>Bacteria</taxon>
        <taxon>Pseudomonadati</taxon>
        <taxon>Bacteroidota</taxon>
        <taxon>Flavobacteriia</taxon>
        <taxon>Flavobacteriales</taxon>
        <taxon>Flavobacteriaceae</taxon>
        <taxon>Flagellimonas</taxon>
    </lineage>
</organism>
<keyword evidence="8" id="KW-1185">Reference proteome</keyword>
<dbReference type="AlphaFoldDB" id="A0A1M6Z8H1"/>
<evidence type="ECO:0000259" key="4">
    <source>
        <dbReference type="Pfam" id="PF01229"/>
    </source>
</evidence>
<evidence type="ECO:0000256" key="1">
    <source>
        <dbReference type="ARBA" id="ARBA00008875"/>
    </source>
</evidence>
<dbReference type="Pfam" id="PF01229">
    <property type="entry name" value="Glyco_hydro_39"/>
    <property type="match status" value="1"/>
</dbReference>
<protein>
    <submittedName>
        <fullName evidence="6">Glycosyl hydrolases family 39</fullName>
    </submittedName>
</protein>
<dbReference type="Proteomes" id="UP000184031">
    <property type="component" value="Unassembled WGS sequence"/>
</dbReference>
<proteinExistence type="inferred from homology"/>
<gene>
    <name evidence="5" type="ORF">SAMN04487891_1067</name>
    <name evidence="6" type="ORF">SAMN05216293_3114</name>
</gene>
<dbReference type="RefSeq" id="WP_072881528.1">
    <property type="nucleotide sequence ID" value="NZ_FOKU01000006.1"/>
</dbReference>
<comment type="similarity">
    <text evidence="1">Belongs to the glycosyl hydrolase 39 family.</text>
</comment>
<dbReference type="STRING" id="1055723.SAMN05216293_3114"/>
<dbReference type="EMBL" id="FOKU01000006">
    <property type="protein sequence ID" value="SFC10948.1"/>
    <property type="molecule type" value="Genomic_DNA"/>
</dbReference>
<dbReference type="InterPro" id="IPR017853">
    <property type="entry name" value="GH"/>
</dbReference>
<keyword evidence="3" id="KW-0326">Glycosidase</keyword>
<dbReference type="InterPro" id="IPR049166">
    <property type="entry name" value="GH39_cat"/>
</dbReference>